<dbReference type="InterPro" id="IPR012939">
    <property type="entry name" value="Glyco_hydro_92"/>
</dbReference>
<evidence type="ECO:0000256" key="1">
    <source>
        <dbReference type="SAM" id="MobiDB-lite"/>
    </source>
</evidence>
<dbReference type="EMBL" id="CP031264">
    <property type="protein sequence ID" value="AXI80432.1"/>
    <property type="molecule type" value="Genomic_DNA"/>
</dbReference>
<dbReference type="InterPro" id="IPR041371">
    <property type="entry name" value="GH92_N"/>
</dbReference>
<dbReference type="RefSeq" id="WP_114914593.1">
    <property type="nucleotide sequence ID" value="NZ_CP031264.1"/>
</dbReference>
<evidence type="ECO:0000313" key="5">
    <source>
        <dbReference type="Proteomes" id="UP000249340"/>
    </source>
</evidence>
<dbReference type="AlphaFoldDB" id="A0A345T377"/>
<dbReference type="InterPro" id="IPR008928">
    <property type="entry name" value="6-hairpin_glycosidase_sf"/>
</dbReference>
<feature type="domain" description="Glycosyl hydrolase family 92 N-terminal" evidence="3">
    <location>
        <begin position="69"/>
        <end position="299"/>
    </location>
</feature>
<dbReference type="GO" id="GO:0006516">
    <property type="term" value="P:glycoprotein catabolic process"/>
    <property type="evidence" value="ECO:0007669"/>
    <property type="project" value="TreeGrafter"/>
</dbReference>
<keyword evidence="4" id="KW-0378">Hydrolase</keyword>
<dbReference type="InterPro" id="IPR050883">
    <property type="entry name" value="PNGase"/>
</dbReference>
<organism evidence="4 5">
    <name type="scientific">Peterkaempfera bronchialis</name>
    <dbReference type="NCBI Taxonomy" id="2126346"/>
    <lineage>
        <taxon>Bacteria</taxon>
        <taxon>Bacillati</taxon>
        <taxon>Actinomycetota</taxon>
        <taxon>Actinomycetes</taxon>
        <taxon>Kitasatosporales</taxon>
        <taxon>Streptomycetaceae</taxon>
        <taxon>Peterkaempfera</taxon>
    </lineage>
</organism>
<dbReference type="GO" id="GO:0005829">
    <property type="term" value="C:cytosol"/>
    <property type="evidence" value="ECO:0007669"/>
    <property type="project" value="TreeGrafter"/>
</dbReference>
<dbReference type="SUPFAM" id="SSF48208">
    <property type="entry name" value="Six-hairpin glycosidases"/>
    <property type="match status" value="1"/>
</dbReference>
<dbReference type="GO" id="GO:0030246">
    <property type="term" value="F:carbohydrate binding"/>
    <property type="evidence" value="ECO:0007669"/>
    <property type="project" value="InterPro"/>
</dbReference>
<dbReference type="GO" id="GO:0005975">
    <property type="term" value="P:carbohydrate metabolic process"/>
    <property type="evidence" value="ECO:0007669"/>
    <property type="project" value="InterPro"/>
</dbReference>
<dbReference type="Gene3D" id="2.70.98.10">
    <property type="match status" value="1"/>
</dbReference>
<evidence type="ECO:0000259" key="2">
    <source>
        <dbReference type="Pfam" id="PF07971"/>
    </source>
</evidence>
<dbReference type="OrthoDB" id="9804511at2"/>
<keyword evidence="5" id="KW-1185">Reference proteome</keyword>
<dbReference type="Gene3D" id="1.20.1050.60">
    <property type="entry name" value="alpha-1,2-mannosidase"/>
    <property type="match status" value="1"/>
</dbReference>
<dbReference type="Pfam" id="PF17678">
    <property type="entry name" value="Glyco_hydro_92N"/>
    <property type="match status" value="1"/>
</dbReference>
<reference evidence="5" key="1">
    <citation type="submission" date="2018-07" db="EMBL/GenBank/DDBJ databases">
        <title>Streptacidiphilus bronchialis DSM 106435 chromosome.</title>
        <authorList>
            <person name="Batra D."/>
            <person name="Gulvik C.A."/>
        </authorList>
    </citation>
    <scope>NUCLEOTIDE SEQUENCE [LARGE SCALE GENOMIC DNA]</scope>
    <source>
        <strain evidence="5">DSM 106435</strain>
    </source>
</reference>
<evidence type="ECO:0000259" key="3">
    <source>
        <dbReference type="Pfam" id="PF17678"/>
    </source>
</evidence>
<dbReference type="KEGG" id="stri:C7M71_026545"/>
<dbReference type="Proteomes" id="UP000249340">
    <property type="component" value="Chromosome"/>
</dbReference>
<dbReference type="InterPro" id="IPR014718">
    <property type="entry name" value="GH-type_carb-bd"/>
</dbReference>
<protein>
    <submittedName>
        <fullName evidence="4">Glycoside hydrolase family 92 protein</fullName>
    </submittedName>
</protein>
<dbReference type="NCBIfam" id="TIGR01180">
    <property type="entry name" value="aman2_put"/>
    <property type="match status" value="1"/>
</dbReference>
<proteinExistence type="predicted"/>
<dbReference type="Gene3D" id="1.20.1610.10">
    <property type="entry name" value="alpha-1,2-mannosidases domains"/>
    <property type="match status" value="1"/>
</dbReference>
<dbReference type="Gene3D" id="3.30.2080.10">
    <property type="entry name" value="GH92 mannosidase domain"/>
    <property type="match status" value="1"/>
</dbReference>
<evidence type="ECO:0000313" key="4">
    <source>
        <dbReference type="EMBL" id="AXI80432.1"/>
    </source>
</evidence>
<dbReference type="PANTHER" id="PTHR12143">
    <property type="entry name" value="PEPTIDE N-GLYCANASE PNGASE -RELATED"/>
    <property type="match status" value="1"/>
</dbReference>
<feature type="domain" description="Glycosyl hydrolase family 92" evidence="2">
    <location>
        <begin position="305"/>
        <end position="762"/>
    </location>
</feature>
<accession>A0A345T377</accession>
<dbReference type="Pfam" id="PF07971">
    <property type="entry name" value="Glyco_hydro_92"/>
    <property type="match status" value="1"/>
</dbReference>
<dbReference type="InterPro" id="IPR005887">
    <property type="entry name" value="GH92_a_mannosidase_put"/>
</dbReference>
<feature type="region of interest" description="Disordered" evidence="1">
    <location>
        <begin position="768"/>
        <end position="790"/>
    </location>
</feature>
<gene>
    <name evidence="4" type="ORF">C7M71_026545</name>
</gene>
<name>A0A345T377_9ACTN</name>
<dbReference type="GO" id="GO:0000224">
    <property type="term" value="F:peptide-N4-(N-acetyl-beta-glucosaminyl)asparagine amidase activity"/>
    <property type="evidence" value="ECO:0007669"/>
    <property type="project" value="TreeGrafter"/>
</dbReference>
<dbReference type="PANTHER" id="PTHR12143:SF39">
    <property type="entry name" value="SECRETED PROTEIN"/>
    <property type="match status" value="1"/>
</dbReference>
<sequence>MSAAPLAAARKRRLPSLPSLPSLPLLLPGAGRAFGAGAAALALLAAAPAPAYGPAGPRGPHLVADPASLVDPLIGTGGVVHTFPGPVVPFGMMQLGPDTTPDRPYGGGYAYRAKRLSGFSLTHLSGPGCAAAGDVPLLPVAGAMPTSPGKASVGFSHGRESVRAGFYGVTDDSGVTTELASATRAGIARFTFPAGQDARLLLKLRGGATQVDGTRVRFVSDHEITGSVESGHFCRAGNTYTLHFAIVFDRPLVGGGTWRGSTRTALSRPVSPELSGRDGAYALFDTAAGRTVTARIGISYTSQEGARRNLDREVAAKDVDALEDDAHTAWNRLLGRIAVAGGTREEQVQFYTALYHALLHPNVFSDVDGRYAGMDKRVHTVPRGHAQYANFSGWDTYRTQAELMALVDPAVASDMVTAMLRDYDEGGSLPKWAQNNGESWVMVGDPADGIIAGAHAFGARSFDTRRALEVMVREAVGPNHARPGQAVRDRLGYLPVDGRNWSCCHFYGTVSTQLEYDNADYAIAAFARSLGDRATYTRFASRAQDWQNLFNTASGYLQPRLAAGGFAPGFTPGATRGFVEGTSAQYTPMVAFNLRRLIEGRGGARAWSRYLDGLLEDIRTPAPTLADLNNEPSIGIPWQYDWTGEPWKTQRAVREVQQTLWSDSPEGQFGNDDLGAMSSWYVWSMLGLYPAVPGSDLLVLGSPAFPLAIVSTPGARPFTVRGRGATADAPYIQSLTLGGRTHTAPWLRYRELPGRTLDFTLGTVPAKSWGAGPTSAPPSDATGQLPWPRS</sequence>